<proteinExistence type="predicted"/>
<evidence type="ECO:0008006" key="3">
    <source>
        <dbReference type="Google" id="ProtNLM"/>
    </source>
</evidence>
<organism evidence="1 2">
    <name type="scientific">Exserohilum turcicum (strain 28A)</name>
    <name type="common">Northern leaf blight fungus</name>
    <name type="synonym">Setosphaeria turcica</name>
    <dbReference type="NCBI Taxonomy" id="671987"/>
    <lineage>
        <taxon>Eukaryota</taxon>
        <taxon>Fungi</taxon>
        <taxon>Dikarya</taxon>
        <taxon>Ascomycota</taxon>
        <taxon>Pezizomycotina</taxon>
        <taxon>Dothideomycetes</taxon>
        <taxon>Pleosporomycetidae</taxon>
        <taxon>Pleosporales</taxon>
        <taxon>Pleosporineae</taxon>
        <taxon>Pleosporaceae</taxon>
        <taxon>Exserohilum</taxon>
    </lineage>
</organism>
<dbReference type="SUPFAM" id="SSF52540">
    <property type="entry name" value="P-loop containing nucleoside triphosphate hydrolases"/>
    <property type="match status" value="1"/>
</dbReference>
<dbReference type="AlphaFoldDB" id="R0ISV5"/>
<dbReference type="Proteomes" id="UP000016935">
    <property type="component" value="Unassembled WGS sequence"/>
</dbReference>
<dbReference type="InterPro" id="IPR027417">
    <property type="entry name" value="P-loop_NTPase"/>
</dbReference>
<protein>
    <recommendedName>
        <fullName evidence="3">P-loop containing nucleoside triphosphate hydrolase protein</fullName>
    </recommendedName>
</protein>
<dbReference type="GeneID" id="19405461"/>
<sequence>MASPRLIDRDERTRKKPMRVLVLGMCRTGTTSMAVALRKLGYTPHQMRDVLTKPSEIELWQEAVDVTLLPPQDRVAYQRNQAPYGKEEFDKLLGEYDVVTDLPSCVFAKELVDAYPEAKVILTNRKYDDWEHSMQESIWCLDTWRLFILCRQLGVTQLSALMHLIHSIFKAHNNNTYGGPRAKSAFEKHYDTVRRSVPKDRLLEVDTDAELGWEPLCNFLGTEIPKESFPKVKEEQAMRKGLDKAWWGMVQYF</sequence>
<dbReference type="InterPro" id="IPR040632">
    <property type="entry name" value="Sulfotransfer_4"/>
</dbReference>
<evidence type="ECO:0000313" key="1">
    <source>
        <dbReference type="EMBL" id="EOA87711.1"/>
    </source>
</evidence>
<dbReference type="PANTHER" id="PTHR36978">
    <property type="entry name" value="P-LOOP CONTAINING NUCLEOTIDE TRIPHOSPHATE HYDROLASE"/>
    <property type="match status" value="1"/>
</dbReference>
<dbReference type="RefSeq" id="XP_008024573.1">
    <property type="nucleotide sequence ID" value="XM_008026382.1"/>
</dbReference>
<keyword evidence="2" id="KW-1185">Reference proteome</keyword>
<dbReference type="EMBL" id="KB908570">
    <property type="protein sequence ID" value="EOA87711.1"/>
    <property type="molecule type" value="Genomic_DNA"/>
</dbReference>
<feature type="non-terminal residue" evidence="1">
    <location>
        <position position="253"/>
    </location>
</feature>
<dbReference type="Gene3D" id="3.40.50.300">
    <property type="entry name" value="P-loop containing nucleotide triphosphate hydrolases"/>
    <property type="match status" value="1"/>
</dbReference>
<gene>
    <name evidence="1" type="ORF">SETTUDRAFT_83488</name>
</gene>
<reference evidence="1 2" key="2">
    <citation type="journal article" date="2013" name="PLoS Genet.">
        <title>Comparative genome structure, secondary metabolite, and effector coding capacity across Cochliobolus pathogens.</title>
        <authorList>
            <person name="Condon B.J."/>
            <person name="Leng Y."/>
            <person name="Wu D."/>
            <person name="Bushley K.E."/>
            <person name="Ohm R.A."/>
            <person name="Otillar R."/>
            <person name="Martin J."/>
            <person name="Schackwitz W."/>
            <person name="Grimwood J."/>
            <person name="MohdZainudin N."/>
            <person name="Xue C."/>
            <person name="Wang R."/>
            <person name="Manning V.A."/>
            <person name="Dhillon B."/>
            <person name="Tu Z.J."/>
            <person name="Steffenson B.J."/>
            <person name="Salamov A."/>
            <person name="Sun H."/>
            <person name="Lowry S."/>
            <person name="LaButti K."/>
            <person name="Han J."/>
            <person name="Copeland A."/>
            <person name="Lindquist E."/>
            <person name="Barry K."/>
            <person name="Schmutz J."/>
            <person name="Baker S.E."/>
            <person name="Ciuffetti L.M."/>
            <person name="Grigoriev I.V."/>
            <person name="Zhong S."/>
            <person name="Turgeon B.G."/>
        </authorList>
    </citation>
    <scope>NUCLEOTIDE SEQUENCE [LARGE SCALE GENOMIC DNA]</scope>
    <source>
        <strain evidence="2">28A</strain>
    </source>
</reference>
<name>R0ISV5_EXST2</name>
<dbReference type="HOGENOM" id="CLU_061199_0_1_1"/>
<dbReference type="Pfam" id="PF17784">
    <property type="entry name" value="Sulfotransfer_4"/>
    <property type="match status" value="1"/>
</dbReference>
<reference evidence="1 2" key="1">
    <citation type="journal article" date="2012" name="PLoS Pathog.">
        <title>Diverse lifestyles and strategies of plant pathogenesis encoded in the genomes of eighteen Dothideomycetes fungi.</title>
        <authorList>
            <person name="Ohm R.A."/>
            <person name="Feau N."/>
            <person name="Henrissat B."/>
            <person name="Schoch C.L."/>
            <person name="Horwitz B.A."/>
            <person name="Barry K.W."/>
            <person name="Condon B.J."/>
            <person name="Copeland A.C."/>
            <person name="Dhillon B."/>
            <person name="Glaser F."/>
            <person name="Hesse C.N."/>
            <person name="Kosti I."/>
            <person name="LaButti K."/>
            <person name="Lindquist E.A."/>
            <person name="Lucas S."/>
            <person name="Salamov A.A."/>
            <person name="Bradshaw R.E."/>
            <person name="Ciuffetti L."/>
            <person name="Hamelin R.C."/>
            <person name="Kema G.H.J."/>
            <person name="Lawrence C."/>
            <person name="Scott J.A."/>
            <person name="Spatafora J.W."/>
            <person name="Turgeon B.G."/>
            <person name="de Wit P.J.G.M."/>
            <person name="Zhong S."/>
            <person name="Goodwin S.B."/>
            <person name="Grigoriev I.V."/>
        </authorList>
    </citation>
    <scope>NUCLEOTIDE SEQUENCE [LARGE SCALE GENOMIC DNA]</scope>
    <source>
        <strain evidence="2">28A</strain>
    </source>
</reference>
<dbReference type="eggNOG" id="ENOG502S41B">
    <property type="taxonomic scope" value="Eukaryota"/>
</dbReference>
<dbReference type="PANTHER" id="PTHR36978:SF4">
    <property type="entry name" value="P-LOOP CONTAINING NUCLEOSIDE TRIPHOSPHATE HYDROLASE PROTEIN"/>
    <property type="match status" value="1"/>
</dbReference>
<dbReference type="OrthoDB" id="408152at2759"/>
<evidence type="ECO:0000313" key="2">
    <source>
        <dbReference type="Proteomes" id="UP000016935"/>
    </source>
</evidence>
<accession>R0ISV5</accession>